<reference evidence="2 3" key="1">
    <citation type="journal article" date="2014" name="Int. J. Syst. Evol. Microbiol.">
        <title>Arthrobacter pityocampae sp. nov., isolated from Thaumetopoea pityocampa (Lep., Thaumetopoeidae).</title>
        <authorList>
            <person name="Ince I.A."/>
            <person name="Demirbag Z."/>
            <person name="Kati H."/>
        </authorList>
    </citation>
    <scope>NUCLEOTIDE SEQUENCE [LARGE SCALE GENOMIC DNA]</scope>
    <source>
        <strain evidence="2 3">Tp2</strain>
    </source>
</reference>
<name>A0A2S5J1G8_9MICC</name>
<proteinExistence type="predicted"/>
<dbReference type="PANTHER" id="PTHR42103:SF2">
    <property type="entry name" value="AB HYDROLASE-1 DOMAIN-CONTAINING PROTEIN"/>
    <property type="match status" value="1"/>
</dbReference>
<dbReference type="Gene3D" id="3.40.50.1820">
    <property type="entry name" value="alpha/beta hydrolase"/>
    <property type="match status" value="1"/>
</dbReference>
<dbReference type="InterPro" id="IPR000073">
    <property type="entry name" value="AB_hydrolase_1"/>
</dbReference>
<feature type="domain" description="AB hydrolase-1" evidence="1">
    <location>
        <begin position="68"/>
        <end position="180"/>
    </location>
</feature>
<dbReference type="RefSeq" id="WP_104119947.1">
    <property type="nucleotide sequence ID" value="NZ_PRKW01000001.1"/>
</dbReference>
<gene>
    <name evidence="2" type="ORF">C4K88_01990</name>
</gene>
<comment type="caution">
    <text evidence="2">The sequence shown here is derived from an EMBL/GenBank/DDBJ whole genome shotgun (WGS) entry which is preliminary data.</text>
</comment>
<dbReference type="PANTHER" id="PTHR42103">
    <property type="entry name" value="ALPHA/BETA-HYDROLASES SUPERFAMILY PROTEIN"/>
    <property type="match status" value="1"/>
</dbReference>
<keyword evidence="2" id="KW-0378">Hydrolase</keyword>
<evidence type="ECO:0000313" key="2">
    <source>
        <dbReference type="EMBL" id="PPB50676.1"/>
    </source>
</evidence>
<dbReference type="GO" id="GO:0016787">
    <property type="term" value="F:hydrolase activity"/>
    <property type="evidence" value="ECO:0007669"/>
    <property type="project" value="UniProtKB-KW"/>
</dbReference>
<dbReference type="InterPro" id="IPR029058">
    <property type="entry name" value="AB_hydrolase_fold"/>
</dbReference>
<dbReference type="Proteomes" id="UP000239297">
    <property type="component" value="Unassembled WGS sequence"/>
</dbReference>
<evidence type="ECO:0000313" key="3">
    <source>
        <dbReference type="Proteomes" id="UP000239297"/>
    </source>
</evidence>
<dbReference type="EMBL" id="PRKW01000001">
    <property type="protein sequence ID" value="PPB50676.1"/>
    <property type="molecule type" value="Genomic_DNA"/>
</dbReference>
<organism evidence="2 3">
    <name type="scientific">Arthrobacter pityocampae</name>
    <dbReference type="NCBI Taxonomy" id="547334"/>
    <lineage>
        <taxon>Bacteria</taxon>
        <taxon>Bacillati</taxon>
        <taxon>Actinomycetota</taxon>
        <taxon>Actinomycetes</taxon>
        <taxon>Micrococcales</taxon>
        <taxon>Micrococcaceae</taxon>
        <taxon>Arthrobacter</taxon>
    </lineage>
</organism>
<dbReference type="SUPFAM" id="SSF53474">
    <property type="entry name" value="alpha/beta-Hydrolases"/>
    <property type="match status" value="1"/>
</dbReference>
<protein>
    <submittedName>
        <fullName evidence="2">Alpha/beta hydrolase</fullName>
    </submittedName>
</protein>
<sequence length="270" mass="28864">MASDTTDHTFSTSHEPIEIRASTVLPANRREIDLRTADGLNLVGEFAAPAGGRPPKATLVTLHPLPTHGGFMDSHVYRKASFRLPALADIAVLRFNTRGTCSPRGCSDGAFDGGDGERLDLQAAVDWVVAQGLQHVWLVGWSFGTELCLKYGAQDPVAELVEGAILLSPPLHRAGDADLDAWAASGLPLKVLVPEYDDYLVPEEAAARFARVPQADVRGIDGAKHLWVGEKYAARALDEIVGVVRPELELPLPTRWSGPAAVAPSALAAR</sequence>
<accession>A0A2S5J1G8</accession>
<dbReference type="AlphaFoldDB" id="A0A2S5J1G8"/>
<keyword evidence="3" id="KW-1185">Reference proteome</keyword>
<dbReference type="Pfam" id="PF00561">
    <property type="entry name" value="Abhydrolase_1"/>
    <property type="match status" value="1"/>
</dbReference>
<dbReference type="OrthoDB" id="4854783at2"/>
<evidence type="ECO:0000259" key="1">
    <source>
        <dbReference type="Pfam" id="PF00561"/>
    </source>
</evidence>